<dbReference type="Gene3D" id="3.80.10.10">
    <property type="entry name" value="Ribonuclease Inhibitor"/>
    <property type="match status" value="5"/>
</dbReference>
<comment type="caution">
    <text evidence="14">The sequence shown here is derived from an EMBL/GenBank/DDBJ whole genome shotgun (WGS) entry which is preliminary data.</text>
</comment>
<dbReference type="OMA" id="INQIHIG"/>
<evidence type="ECO:0000256" key="8">
    <source>
        <dbReference type="ARBA" id="ARBA00022989"/>
    </source>
</evidence>
<feature type="chain" id="PRO_5005528019" description="Leucine-rich repeat-containing N-terminal plant-type domain-containing protein" evidence="12">
    <location>
        <begin position="26"/>
        <end position="987"/>
    </location>
</feature>
<dbReference type="Pfam" id="PF00560">
    <property type="entry name" value="LRR_1"/>
    <property type="match status" value="9"/>
</dbReference>
<evidence type="ECO:0000256" key="10">
    <source>
        <dbReference type="ARBA" id="ARBA00023180"/>
    </source>
</evidence>
<evidence type="ECO:0000313" key="14">
    <source>
        <dbReference type="EMBL" id="KMZ68816.1"/>
    </source>
</evidence>
<dbReference type="InterPro" id="IPR046956">
    <property type="entry name" value="RLP23-like"/>
</dbReference>
<evidence type="ECO:0000256" key="5">
    <source>
        <dbReference type="ARBA" id="ARBA00022692"/>
    </source>
</evidence>
<dbReference type="SUPFAM" id="SSF52047">
    <property type="entry name" value="RNI-like"/>
    <property type="match status" value="1"/>
</dbReference>
<evidence type="ECO:0000256" key="2">
    <source>
        <dbReference type="ARBA" id="ARBA00009592"/>
    </source>
</evidence>
<dbReference type="SMART" id="SM00369">
    <property type="entry name" value="LRR_TYP"/>
    <property type="match status" value="12"/>
</dbReference>
<evidence type="ECO:0000259" key="13">
    <source>
        <dbReference type="Pfam" id="PF08263"/>
    </source>
</evidence>
<evidence type="ECO:0000256" key="3">
    <source>
        <dbReference type="ARBA" id="ARBA00022475"/>
    </source>
</evidence>
<comment type="similarity">
    <text evidence="2">Belongs to the RLP family.</text>
</comment>
<sequence length="987" mass="109897">MNIISSAVVTLCVASLLVKVQWSSCSEVVSVGCSSKERDALIKFKSKIEDPNEFYAWKGNECCKWKGILCTNSTHTGVRVIKLDLSYMRFFSGEFDASLLYLKYLQHLDLSGINFIQCSVQMRKSNLILDLISEFHDLRYLSLSNAFLVGIVPLKMQSLRRIQHLDLSGNRGLSLENGGLFSNLSSLKYLDMSGVSLRNTSGWLESLNALSSISVIRLSNCDIGSISDSILPHVNFTSLVKLDLSNNPMIDSAFPDWMFRLPNIEDLNLEAVIWSPNSNAIGFPLGIQNLSKLRSFDFSENHLGGSIPESLGEFSVHLREINLSNNMFNGSIPKSIGNLSNLEVINFSDNRMIGSIPKSIGQLSLLKIVDFSSNKLSHSIPRSIFEISSLQNLNLRNNNLSGKIPTSIGTPLSSLQQLNLETNTLVGFIPISIGKLKYLIELDLGHNQLLGSIPESLCNLSKLEFLHLSNNDNMNGTIPSCLFQNPLLEVLDLGGKGLKGVVLESDLQILSNLQDLRLTGSKSLILNVSKNWIPPFSLSYLYLSFCEIGSEFPSWIQTQKDIEILSITNTGMLSTLPKWIWDFSSSITYIQLSSNGLIGSLPDFAYLEYYGFLSDFDINLRNNKFEGTIPTSLCKMNLTSLDLSRNHFTGEVPGCLMGINGILNLARNNLQATIPSSNNSVCNLQALNLENNNISGTLPTSLKLCNDIVILDLGKIPLLLSNLSSLQLLDLSQNHLSGRIPKSFADFKAMSQKHMIDEEMTHSNFEIGDSSGMAEQGDIYTDDISITFKRSVITYTKLLPLFTSIDLSMNELDGEVPRELGKLTFLVNLNLSRNRLTAKIPDTMSALKDLQALDLSQNNLSGQIPKTMRRMTSLSDLNLSFNNLSGSIPSGFQFQTFVDPLVYANNPYLCGFPLEKSCDHEQTPRLVSDKKPIDSNIIGIYISLILGFILGLWSFYGTLCLKKTWRYSYFKFLNEIDEIIHSWYIHN</sequence>
<dbReference type="PROSITE" id="PS51450">
    <property type="entry name" value="LRR"/>
    <property type="match status" value="1"/>
</dbReference>
<reference evidence="15" key="1">
    <citation type="journal article" date="2016" name="Nature">
        <title>The genome of the seagrass Zostera marina reveals angiosperm adaptation to the sea.</title>
        <authorList>
            <person name="Olsen J.L."/>
            <person name="Rouze P."/>
            <person name="Verhelst B."/>
            <person name="Lin Y.-C."/>
            <person name="Bayer T."/>
            <person name="Collen J."/>
            <person name="Dattolo E."/>
            <person name="De Paoli E."/>
            <person name="Dittami S."/>
            <person name="Maumus F."/>
            <person name="Michel G."/>
            <person name="Kersting A."/>
            <person name="Lauritano C."/>
            <person name="Lohaus R."/>
            <person name="Toepel M."/>
            <person name="Tonon T."/>
            <person name="Vanneste K."/>
            <person name="Amirebrahimi M."/>
            <person name="Brakel J."/>
            <person name="Bostroem C."/>
            <person name="Chovatia M."/>
            <person name="Grimwood J."/>
            <person name="Jenkins J.W."/>
            <person name="Jueterbock A."/>
            <person name="Mraz A."/>
            <person name="Stam W.T."/>
            <person name="Tice H."/>
            <person name="Bornberg-Bauer E."/>
            <person name="Green P.J."/>
            <person name="Pearson G.A."/>
            <person name="Procaccini G."/>
            <person name="Duarte C.M."/>
            <person name="Schmutz J."/>
            <person name="Reusch T.B.H."/>
            <person name="Van de Peer Y."/>
        </authorList>
    </citation>
    <scope>NUCLEOTIDE SEQUENCE [LARGE SCALE GENOMIC DNA]</scope>
    <source>
        <strain evidence="15">cv. Finnish</strain>
    </source>
</reference>
<dbReference type="Pfam" id="PF08263">
    <property type="entry name" value="LRRNT_2"/>
    <property type="match status" value="1"/>
</dbReference>
<accession>A0A0K9PIN9</accession>
<dbReference type="InterPro" id="IPR013210">
    <property type="entry name" value="LRR_N_plant-typ"/>
</dbReference>
<evidence type="ECO:0000256" key="12">
    <source>
        <dbReference type="SAM" id="SignalP"/>
    </source>
</evidence>
<dbReference type="OrthoDB" id="1060944at2759"/>
<dbReference type="PANTHER" id="PTHR48063:SF16">
    <property type="entry name" value="LRR RECEPTOR-LIKE SERINE_THREONINE-PROTEIN KINASE GSO1"/>
    <property type="match status" value="1"/>
</dbReference>
<keyword evidence="4" id="KW-0433">Leucine-rich repeat</keyword>
<dbReference type="InterPro" id="IPR003591">
    <property type="entry name" value="Leu-rich_rpt_typical-subtyp"/>
</dbReference>
<evidence type="ECO:0000256" key="6">
    <source>
        <dbReference type="ARBA" id="ARBA00022729"/>
    </source>
</evidence>
<evidence type="ECO:0000256" key="11">
    <source>
        <dbReference type="SAM" id="Phobius"/>
    </source>
</evidence>
<dbReference type="AlphaFoldDB" id="A0A0K9PIN9"/>
<evidence type="ECO:0000256" key="9">
    <source>
        <dbReference type="ARBA" id="ARBA00023136"/>
    </source>
</evidence>
<protein>
    <recommendedName>
        <fullName evidence="13">Leucine-rich repeat-containing N-terminal plant-type domain-containing protein</fullName>
    </recommendedName>
</protein>
<dbReference type="GO" id="GO:0005886">
    <property type="term" value="C:plasma membrane"/>
    <property type="evidence" value="ECO:0007669"/>
    <property type="project" value="UniProtKB-SubCell"/>
</dbReference>
<gene>
    <name evidence="14" type="ORF">ZOSMA_22G01120</name>
</gene>
<keyword evidence="5 11" id="KW-0812">Transmembrane</keyword>
<dbReference type="FunFam" id="3.80.10.10:FF:000213">
    <property type="entry name" value="Tyrosine-sulfated glycopeptide receptor 1"/>
    <property type="match status" value="1"/>
</dbReference>
<feature type="transmembrane region" description="Helical" evidence="11">
    <location>
        <begin position="938"/>
        <end position="961"/>
    </location>
</feature>
<dbReference type="InterPro" id="IPR001611">
    <property type="entry name" value="Leu-rich_rpt"/>
</dbReference>
<keyword evidence="7" id="KW-0677">Repeat</keyword>
<evidence type="ECO:0000313" key="15">
    <source>
        <dbReference type="Proteomes" id="UP000036987"/>
    </source>
</evidence>
<evidence type="ECO:0000256" key="7">
    <source>
        <dbReference type="ARBA" id="ARBA00022737"/>
    </source>
</evidence>
<dbReference type="Proteomes" id="UP000036987">
    <property type="component" value="Unassembled WGS sequence"/>
</dbReference>
<evidence type="ECO:0000256" key="1">
    <source>
        <dbReference type="ARBA" id="ARBA00004251"/>
    </source>
</evidence>
<name>A0A0K9PIN9_ZOSMR</name>
<dbReference type="FunFam" id="3.80.10.10:FF:000095">
    <property type="entry name" value="LRR receptor-like serine/threonine-protein kinase GSO1"/>
    <property type="match status" value="1"/>
</dbReference>
<feature type="domain" description="Leucine-rich repeat-containing N-terminal plant-type" evidence="13">
    <location>
        <begin position="35"/>
        <end position="71"/>
    </location>
</feature>
<organism evidence="14 15">
    <name type="scientific">Zostera marina</name>
    <name type="common">Eelgrass</name>
    <dbReference type="NCBI Taxonomy" id="29655"/>
    <lineage>
        <taxon>Eukaryota</taxon>
        <taxon>Viridiplantae</taxon>
        <taxon>Streptophyta</taxon>
        <taxon>Embryophyta</taxon>
        <taxon>Tracheophyta</taxon>
        <taxon>Spermatophyta</taxon>
        <taxon>Magnoliopsida</taxon>
        <taxon>Liliopsida</taxon>
        <taxon>Zosteraceae</taxon>
        <taxon>Zostera</taxon>
    </lineage>
</organism>
<keyword evidence="8 11" id="KW-1133">Transmembrane helix</keyword>
<dbReference type="PANTHER" id="PTHR48063">
    <property type="entry name" value="LRR RECEPTOR-LIKE KINASE"/>
    <property type="match status" value="1"/>
</dbReference>
<keyword evidence="10" id="KW-0325">Glycoprotein</keyword>
<dbReference type="EMBL" id="LFYR01000811">
    <property type="protein sequence ID" value="KMZ68816.1"/>
    <property type="molecule type" value="Genomic_DNA"/>
</dbReference>
<dbReference type="PRINTS" id="PR00019">
    <property type="entry name" value="LEURICHRPT"/>
</dbReference>
<keyword evidence="3" id="KW-1003">Cell membrane</keyword>
<dbReference type="Pfam" id="PF13855">
    <property type="entry name" value="LRR_8"/>
    <property type="match status" value="2"/>
</dbReference>
<dbReference type="STRING" id="29655.A0A0K9PIN9"/>
<evidence type="ECO:0000256" key="4">
    <source>
        <dbReference type="ARBA" id="ARBA00022614"/>
    </source>
</evidence>
<dbReference type="SUPFAM" id="SSF52058">
    <property type="entry name" value="L domain-like"/>
    <property type="match status" value="2"/>
</dbReference>
<keyword evidence="6 12" id="KW-0732">Signal</keyword>
<proteinExistence type="inferred from homology"/>
<keyword evidence="9 11" id="KW-0472">Membrane</keyword>
<feature type="signal peptide" evidence="12">
    <location>
        <begin position="1"/>
        <end position="25"/>
    </location>
</feature>
<comment type="subcellular location">
    <subcellularLocation>
        <location evidence="1">Cell membrane</location>
        <topology evidence="1">Single-pass type I membrane protein</topology>
    </subcellularLocation>
</comment>
<dbReference type="InterPro" id="IPR032675">
    <property type="entry name" value="LRR_dom_sf"/>
</dbReference>
<keyword evidence="15" id="KW-1185">Reference proteome</keyword>